<keyword evidence="2" id="KW-1185">Reference proteome</keyword>
<proteinExistence type="predicted"/>
<reference evidence="1 2" key="1">
    <citation type="journal article" date="2018" name="Front. Plant Sci.">
        <title>Red Clover (Trifolium pratense) and Zigzag Clover (T. medium) - A Picture of Genomic Similarities and Differences.</title>
        <authorList>
            <person name="Dluhosova J."/>
            <person name="Istvanek J."/>
            <person name="Nedelnik J."/>
            <person name="Repkova J."/>
        </authorList>
    </citation>
    <scope>NUCLEOTIDE SEQUENCE [LARGE SCALE GENOMIC DNA]</scope>
    <source>
        <strain evidence="2">cv. 10/8</strain>
        <tissue evidence="1">Leaf</tissue>
    </source>
</reference>
<evidence type="ECO:0000313" key="1">
    <source>
        <dbReference type="EMBL" id="MCH84982.1"/>
    </source>
</evidence>
<dbReference type="Proteomes" id="UP000265520">
    <property type="component" value="Unassembled WGS sequence"/>
</dbReference>
<dbReference type="AlphaFoldDB" id="A0A392MBV0"/>
<accession>A0A392MBV0</accession>
<organism evidence="1 2">
    <name type="scientific">Trifolium medium</name>
    <dbReference type="NCBI Taxonomy" id="97028"/>
    <lineage>
        <taxon>Eukaryota</taxon>
        <taxon>Viridiplantae</taxon>
        <taxon>Streptophyta</taxon>
        <taxon>Embryophyta</taxon>
        <taxon>Tracheophyta</taxon>
        <taxon>Spermatophyta</taxon>
        <taxon>Magnoliopsida</taxon>
        <taxon>eudicotyledons</taxon>
        <taxon>Gunneridae</taxon>
        <taxon>Pentapetalae</taxon>
        <taxon>rosids</taxon>
        <taxon>fabids</taxon>
        <taxon>Fabales</taxon>
        <taxon>Fabaceae</taxon>
        <taxon>Papilionoideae</taxon>
        <taxon>50 kb inversion clade</taxon>
        <taxon>NPAAA clade</taxon>
        <taxon>Hologalegina</taxon>
        <taxon>IRL clade</taxon>
        <taxon>Trifolieae</taxon>
        <taxon>Trifolium</taxon>
    </lineage>
</organism>
<gene>
    <name evidence="1" type="ORF">A2U01_0005821</name>
</gene>
<protein>
    <submittedName>
        <fullName evidence="1">Uncharacterized protein</fullName>
    </submittedName>
</protein>
<sequence>MVRDSERGEECVAEIVMENSITRVDGVNRRRRMNSRLEMDRAYSKNALIE</sequence>
<comment type="caution">
    <text evidence="1">The sequence shown here is derived from an EMBL/GenBank/DDBJ whole genome shotgun (WGS) entry which is preliminary data.</text>
</comment>
<dbReference type="EMBL" id="LXQA010007720">
    <property type="protein sequence ID" value="MCH84982.1"/>
    <property type="molecule type" value="Genomic_DNA"/>
</dbReference>
<name>A0A392MBV0_9FABA</name>
<evidence type="ECO:0000313" key="2">
    <source>
        <dbReference type="Proteomes" id="UP000265520"/>
    </source>
</evidence>